<protein>
    <recommendedName>
        <fullName evidence="2">Flavinylation-associated cytochrome domain-containing protein</fullName>
    </recommendedName>
</protein>
<dbReference type="STRING" id="929558.SMGD1_1358"/>
<proteinExistence type="predicted"/>
<accession>H1FSF4</accession>
<dbReference type="InterPro" id="IPR025517">
    <property type="entry name" value="DUF4405"/>
</dbReference>
<keyword evidence="4" id="KW-1185">Reference proteome</keyword>
<comment type="caution">
    <text evidence="3">The sequence shown here is derived from an EMBL/GenBank/DDBJ whole genome shotgun (WGS) entry which is preliminary data.</text>
</comment>
<keyword evidence="1" id="KW-1133">Transmembrane helix</keyword>
<keyword evidence="1" id="KW-0472">Membrane</keyword>
<dbReference type="HOGENOM" id="CLU_089995_0_0_7"/>
<evidence type="ECO:0000256" key="1">
    <source>
        <dbReference type="SAM" id="Phobius"/>
    </source>
</evidence>
<dbReference type="Proteomes" id="UP000006431">
    <property type="component" value="Unassembled WGS sequence"/>
</dbReference>
<feature type="transmembrane region" description="Helical" evidence="1">
    <location>
        <begin position="12"/>
        <end position="32"/>
    </location>
</feature>
<dbReference type="OrthoDB" id="9793491at2"/>
<dbReference type="Pfam" id="PF14358">
    <property type="entry name" value="DUF4405"/>
    <property type="match status" value="1"/>
</dbReference>
<feature type="transmembrane region" description="Helical" evidence="1">
    <location>
        <begin position="56"/>
        <end position="76"/>
    </location>
</feature>
<evidence type="ECO:0000313" key="4">
    <source>
        <dbReference type="Proteomes" id="UP000006431"/>
    </source>
</evidence>
<evidence type="ECO:0000259" key="2">
    <source>
        <dbReference type="Pfam" id="PF14358"/>
    </source>
</evidence>
<keyword evidence="1" id="KW-0812">Transmembrane</keyword>
<dbReference type="eggNOG" id="ENOG502Z9T8">
    <property type="taxonomic scope" value="Bacteria"/>
</dbReference>
<dbReference type="EMBL" id="AFRZ01000001">
    <property type="protein sequence ID" value="EHP29882.1"/>
    <property type="molecule type" value="Genomic_DNA"/>
</dbReference>
<dbReference type="PATRIC" id="fig|929558.5.peg.1349"/>
<accession>B6BH91</accession>
<organism evidence="3 4">
    <name type="scientific">Sulfurimonas gotlandica (strain DSM 19862 / JCM 16533 / GD1)</name>
    <dbReference type="NCBI Taxonomy" id="929558"/>
    <lineage>
        <taxon>Bacteria</taxon>
        <taxon>Pseudomonadati</taxon>
        <taxon>Campylobacterota</taxon>
        <taxon>Epsilonproteobacteria</taxon>
        <taxon>Campylobacterales</taxon>
        <taxon>Sulfurimonadaceae</taxon>
        <taxon>Sulfurimonas</taxon>
    </lineage>
</organism>
<feature type="domain" description="Flavinylation-associated cytochrome" evidence="2">
    <location>
        <begin position="10"/>
        <end position="76"/>
    </location>
</feature>
<reference evidence="3 4" key="1">
    <citation type="journal article" date="2012" name="Proc. Natl. Acad. Sci. U.S.A.">
        <title>Genome and physiology of a model Epsilonproteobacterium responsible for sulfide detoxification in marine oxygen depletion zones.</title>
        <authorList>
            <person name="Grote J."/>
            <person name="Schott T."/>
            <person name="Bruckner C.G."/>
            <person name="Glockner F.O."/>
            <person name="Jost G."/>
            <person name="Teeling H."/>
            <person name="Labrenz M."/>
            <person name="Jurgens K."/>
        </authorList>
    </citation>
    <scope>NUCLEOTIDE SEQUENCE [LARGE SCALE GENOMIC DNA]</scope>
    <source>
        <strain evidence="3 4">GD1</strain>
    </source>
</reference>
<name>B6BH91_SULGG</name>
<dbReference type="AlphaFoldDB" id="B6BH91"/>
<evidence type="ECO:0000313" key="3">
    <source>
        <dbReference type="EMBL" id="EHP29882.1"/>
    </source>
</evidence>
<sequence length="270" mass="30715">MDNKIVMKKIISLTLAFSFLVMSITGIMLYIVPKGKIAYWANWQMFGLTKTQYGDIHITSMILFLVVTIWHIYYNWKPLVSYMRDSAKKITLFKKELLIALGLNILFVAGTLSGIQPFQSVLDLNDDIKSYWEKEYGSPPYGHAEESSLKSFSKRIGADTDNAVKLLKDSNIKVDSIEQTLLEISKENGIASKVIYDIIRPKQNSNDEKIDFLGRRTLDELASLNKISLEKSIEFLEKQGFKASSDTKMKEAAEALGVTPYKLYEKLKTL</sequence>
<gene>
    <name evidence="3" type="ORF">SMGD1_1358</name>
</gene>
<feature type="transmembrane region" description="Helical" evidence="1">
    <location>
        <begin position="97"/>
        <end position="115"/>
    </location>
</feature>
<dbReference type="RefSeq" id="WP_008335363.1">
    <property type="nucleotide sequence ID" value="NZ_AFRZ01000001.1"/>
</dbReference>